<dbReference type="Proteomes" id="UP000031563">
    <property type="component" value="Unassembled WGS sequence"/>
</dbReference>
<evidence type="ECO:0000313" key="2">
    <source>
        <dbReference type="Proteomes" id="UP000031563"/>
    </source>
</evidence>
<name>A0A0F5HM73_BACTR</name>
<accession>A0A0F5HM73</accession>
<keyword evidence="2" id="KW-1185">Reference proteome</keyword>
<gene>
    <name evidence="1" type="ORF">QY95_03979</name>
</gene>
<organism evidence="1 2">
    <name type="scientific">Bacillus thermotolerans</name>
    <name type="common">Quasibacillus thermotolerans</name>
    <dbReference type="NCBI Taxonomy" id="1221996"/>
    <lineage>
        <taxon>Bacteria</taxon>
        <taxon>Bacillati</taxon>
        <taxon>Bacillota</taxon>
        <taxon>Bacilli</taxon>
        <taxon>Bacillales</taxon>
        <taxon>Bacillaceae</taxon>
        <taxon>Bacillus</taxon>
    </lineage>
</organism>
<dbReference type="EMBL" id="JWIR02000086">
    <property type="protein sequence ID" value="KKB34368.1"/>
    <property type="molecule type" value="Genomic_DNA"/>
</dbReference>
<evidence type="ECO:0000313" key="1">
    <source>
        <dbReference type="EMBL" id="KKB34368.1"/>
    </source>
</evidence>
<sequence length="46" mass="5301">MGRRQMVKPLKVSVLPFGIICTASFKEHCLSCIFFRSFLLLKLIDL</sequence>
<reference evidence="1" key="1">
    <citation type="submission" date="2015-02" db="EMBL/GenBank/DDBJ databases">
        <title>Genome Assembly of Bacillaceae bacterium MTCC 8252.</title>
        <authorList>
            <person name="Verma A."/>
            <person name="Khatri I."/>
            <person name="Mual P."/>
            <person name="Subramanian S."/>
            <person name="Krishnamurthi S."/>
        </authorList>
    </citation>
    <scope>NUCLEOTIDE SEQUENCE [LARGE SCALE GENOMIC DNA]</scope>
    <source>
        <strain evidence="1">MTCC 8252</strain>
    </source>
</reference>
<comment type="caution">
    <text evidence="1">The sequence shown here is derived from an EMBL/GenBank/DDBJ whole genome shotgun (WGS) entry which is preliminary data.</text>
</comment>
<dbReference type="AlphaFoldDB" id="A0A0F5HM73"/>
<proteinExistence type="predicted"/>
<protein>
    <submittedName>
        <fullName evidence="1">Uncharacterized protein</fullName>
    </submittedName>
</protein>